<accession>A0AC60P691</accession>
<name>A0AC60P691_IXOPE</name>
<dbReference type="Proteomes" id="UP000805193">
    <property type="component" value="Unassembled WGS sequence"/>
</dbReference>
<dbReference type="EMBL" id="JABSTQ010011140">
    <property type="protein sequence ID" value="KAG0414857.1"/>
    <property type="molecule type" value="Genomic_DNA"/>
</dbReference>
<evidence type="ECO:0000313" key="2">
    <source>
        <dbReference type="Proteomes" id="UP000805193"/>
    </source>
</evidence>
<feature type="non-terminal residue" evidence="1">
    <location>
        <position position="937"/>
    </location>
</feature>
<proteinExistence type="predicted"/>
<evidence type="ECO:0000313" key="1">
    <source>
        <dbReference type="EMBL" id="KAG0414857.1"/>
    </source>
</evidence>
<protein>
    <submittedName>
        <fullName evidence="1">Uncharacterized protein</fullName>
    </submittedName>
</protein>
<keyword evidence="2" id="KW-1185">Reference proteome</keyword>
<reference evidence="1 2" key="1">
    <citation type="journal article" date="2020" name="Cell">
        <title>Large-Scale Comparative Analyses of Tick Genomes Elucidate Their Genetic Diversity and Vector Capacities.</title>
        <authorList>
            <consortium name="Tick Genome and Microbiome Consortium (TIGMIC)"/>
            <person name="Jia N."/>
            <person name="Wang J."/>
            <person name="Shi W."/>
            <person name="Du L."/>
            <person name="Sun Y."/>
            <person name="Zhan W."/>
            <person name="Jiang J.F."/>
            <person name="Wang Q."/>
            <person name="Zhang B."/>
            <person name="Ji P."/>
            <person name="Bell-Sakyi L."/>
            <person name="Cui X.M."/>
            <person name="Yuan T.T."/>
            <person name="Jiang B.G."/>
            <person name="Yang W.F."/>
            <person name="Lam T.T."/>
            <person name="Chang Q.C."/>
            <person name="Ding S.J."/>
            <person name="Wang X.J."/>
            <person name="Zhu J.G."/>
            <person name="Ruan X.D."/>
            <person name="Zhao L."/>
            <person name="Wei J.T."/>
            <person name="Ye R.Z."/>
            <person name="Que T.C."/>
            <person name="Du C.H."/>
            <person name="Zhou Y.H."/>
            <person name="Cheng J.X."/>
            <person name="Dai P.F."/>
            <person name="Guo W.B."/>
            <person name="Han X.H."/>
            <person name="Huang E.J."/>
            <person name="Li L.F."/>
            <person name="Wei W."/>
            <person name="Gao Y.C."/>
            <person name="Liu J.Z."/>
            <person name="Shao H.Z."/>
            <person name="Wang X."/>
            <person name="Wang C.C."/>
            <person name="Yang T.C."/>
            <person name="Huo Q.B."/>
            <person name="Li W."/>
            <person name="Chen H.Y."/>
            <person name="Chen S.E."/>
            <person name="Zhou L.G."/>
            <person name="Ni X.B."/>
            <person name="Tian J.H."/>
            <person name="Sheng Y."/>
            <person name="Liu T."/>
            <person name="Pan Y.S."/>
            <person name="Xia L.Y."/>
            <person name="Li J."/>
            <person name="Zhao F."/>
            <person name="Cao W.C."/>
        </authorList>
    </citation>
    <scope>NUCLEOTIDE SEQUENCE [LARGE SCALE GENOMIC DNA]</scope>
    <source>
        <strain evidence="1">Iper-2018</strain>
    </source>
</reference>
<comment type="caution">
    <text evidence="1">The sequence shown here is derived from an EMBL/GenBank/DDBJ whole genome shotgun (WGS) entry which is preliminary data.</text>
</comment>
<organism evidence="1 2">
    <name type="scientific">Ixodes persulcatus</name>
    <name type="common">Taiga tick</name>
    <dbReference type="NCBI Taxonomy" id="34615"/>
    <lineage>
        <taxon>Eukaryota</taxon>
        <taxon>Metazoa</taxon>
        <taxon>Ecdysozoa</taxon>
        <taxon>Arthropoda</taxon>
        <taxon>Chelicerata</taxon>
        <taxon>Arachnida</taxon>
        <taxon>Acari</taxon>
        <taxon>Parasitiformes</taxon>
        <taxon>Ixodida</taxon>
        <taxon>Ixodoidea</taxon>
        <taxon>Ixodidae</taxon>
        <taxon>Ixodinae</taxon>
        <taxon>Ixodes</taxon>
    </lineage>
</organism>
<gene>
    <name evidence="1" type="ORF">HPB47_007975</name>
</gene>
<sequence length="937" mass="105040">MGGEQEKRRGGYGRVEWAYPPLLLLKSCALFGIAENSSWFWLKWALLRLPVARCRRRGRFQFYSYEYYDPYSYGVLPPPQESALDGVQEHPEDSTRCSRSDDLLLWGSNEKGDVMVARIRRCGRSRTAEPWLYLRTAEGQSYVLDSGVGIPDLSAGTVYAAGGLRLEQLVPMRRWRVAYNGLLRCTSQGGLLVHVQLGVICNTTSNLLEHSADFDANFVARQLARQSWAEFGVPNVNRLLDEVDCYMQTVYCTGSLQVEGLEQREVFLWGIRVKRQENLRFPVETLGEMMGHTKSGLLFYLREVRIHGLTESYQLGMVGLPSTEVYCLDDVTPNIMRTGTTFNEDFRLSFGPPSHKFRFRVQVDGEVLDAQRLPSERFGERGEVKLELRPFLMNDHGGCLVYLSSPCANWLPVRSFPRFLSLMSNEVKCRIDYYENDDDDDDNASSAANAILYFFGSKAEEVLLAVRSSAVGEDSEDMSAAGQMETFLAIRGADEVLKAVQKCWASQFSHIACGYKRRYGQPLNSPMAVVVQEMVPSQVAGVMFTCDTRTGNPRKIIITANYGIGDVQEGGTKLESSEGHGAECCLSEEQMMRLAALGVELEMAFCGPRDVEWAFADGRLYVLQSRPVTSLYQQTDCEVIHELDSGLRTSDECLFKANIGEVMNGAQSPLGLAFFASSMLLANKEAFKMSGSNPLRKGLAFAMRGGSLDDPDVGPPHAGTPTTPLPGSRNLPDYSDDQVVTQISRWMTDLLALFSRRDHALQDLWKSEEMVREAYEKFYSWKLPVADMVDPRHIFDEITRAFMNLSLTAKVHGACNMYSIMSNSVAVTLLAHQHGDWSDVVISDFGNLVSTCEDVVSAEVPSALQKMAVEISRSPEQAKFKEMNAEDALEWLRNDTSVIGSLFREFLGRHGHRCINEFDVYSKTWSMDPSPVVKNLQ</sequence>